<name>A0A6I3L0M7_9NOCA</name>
<keyword evidence="8" id="KW-1185">Reference proteome</keyword>
<gene>
    <name evidence="7" type="ORF">GLP40_15195</name>
</gene>
<dbReference type="EMBL" id="WMBB01000006">
    <property type="protein sequence ID" value="MTE14104.1"/>
    <property type="molecule type" value="Genomic_DNA"/>
</dbReference>
<dbReference type="Gene3D" id="3.40.50.12780">
    <property type="entry name" value="N-terminal domain of ligase-like"/>
    <property type="match status" value="2"/>
</dbReference>
<reference evidence="7 8" key="1">
    <citation type="submission" date="2019-11" db="EMBL/GenBank/DDBJ databases">
        <title>Nocardia sp. nov. CT2-14 isolated from soil.</title>
        <authorList>
            <person name="Kanchanasin P."/>
            <person name="Tanasupawat S."/>
            <person name="Yuki M."/>
            <person name="Kudo T."/>
        </authorList>
    </citation>
    <scope>NUCLEOTIDE SEQUENCE [LARGE SCALE GENOMIC DNA]</scope>
    <source>
        <strain evidence="7 8">CT2-14</strain>
    </source>
</reference>
<sequence>MSEFSLPALYQVDPNVNLSDLIHRNAERYPDLVVISRKVAGRWRDLTAPEFLAEVHTAAKGLIASGIEPGDRVAIMSRTRYEWTLLDFAIWCAGAITVPVYETSSPEQVHWILSDSGSVAVITETDGHAATVAELRDRLPNIRHIWQIDAGAVDALADAGADIADTTVTERRSAATAESIATIVYTSGTTGRPKGCQLTHGNFLAELGNMIARLEPVFRTGESSVLLFLPLSHVFGRIAEIAAAMTPMKIGHVSDTKEIVAELAAFRPTLIQGVPRVFEKVYHTARTRAQTSGRGAIFDRAAQTAVDYSHALDGGRIPLRLRVAHTVFDFLVYRRLREALGGRATFAICGGAPLGERLGHFYRGIGFTVLEGYGMTETCAAATFNPHDKPKMGTVGQPLPGSSIRIAEDDEILLSGPHVFTGYWNNPAATAEAFRDGWLATGDLGALDDEGYLTVTGRKKDIIISATGKNVAPAVIEDRIRAHPIIGEAIVVGDRKPFIACLVTVDPEFFPVWKQLAHKPADATVADLALDPDLLAAIQSAIDDGNRAVSRAEAVKKFRLLDTEFTEAGGHLTPSLKLKRARVLEEFDADVEALYQR</sequence>
<dbReference type="GO" id="GO:0004467">
    <property type="term" value="F:long-chain fatty acid-CoA ligase activity"/>
    <property type="evidence" value="ECO:0007669"/>
    <property type="project" value="TreeGrafter"/>
</dbReference>
<comment type="caution">
    <text evidence="7">The sequence shown here is derived from an EMBL/GenBank/DDBJ whole genome shotgun (WGS) entry which is preliminary data.</text>
</comment>
<keyword evidence="4" id="KW-0443">Lipid metabolism</keyword>
<protein>
    <recommendedName>
        <fullName evidence="5">Acyl-CoA synthetase</fullName>
    </recommendedName>
</protein>
<dbReference type="SUPFAM" id="SSF56801">
    <property type="entry name" value="Acetyl-CoA synthetase-like"/>
    <property type="match status" value="1"/>
</dbReference>
<dbReference type="RefSeq" id="WP_328290192.1">
    <property type="nucleotide sequence ID" value="NZ_WMBB01000006.1"/>
</dbReference>
<dbReference type="GO" id="GO:0016020">
    <property type="term" value="C:membrane"/>
    <property type="evidence" value="ECO:0007669"/>
    <property type="project" value="TreeGrafter"/>
</dbReference>
<evidence type="ECO:0000313" key="8">
    <source>
        <dbReference type="Proteomes" id="UP000432464"/>
    </source>
</evidence>
<evidence type="ECO:0000256" key="5">
    <source>
        <dbReference type="ARBA" id="ARBA00032875"/>
    </source>
</evidence>
<dbReference type="InterPro" id="IPR020845">
    <property type="entry name" value="AMP-binding_CS"/>
</dbReference>
<comment type="similarity">
    <text evidence="1">Belongs to the ATP-dependent AMP-binding enzyme family.</text>
</comment>
<dbReference type="Pfam" id="PF23562">
    <property type="entry name" value="AMP-binding_C_3"/>
    <property type="match status" value="1"/>
</dbReference>
<evidence type="ECO:0000256" key="2">
    <source>
        <dbReference type="ARBA" id="ARBA00022598"/>
    </source>
</evidence>
<dbReference type="PANTHER" id="PTHR43272:SF32">
    <property type="entry name" value="AMP-DEPENDENT SYNTHETASE_LIGASE DOMAIN-CONTAINING PROTEIN"/>
    <property type="match status" value="1"/>
</dbReference>
<feature type="domain" description="AMP-dependent synthetase/ligase" evidence="6">
    <location>
        <begin position="23"/>
        <end position="424"/>
    </location>
</feature>
<evidence type="ECO:0000256" key="4">
    <source>
        <dbReference type="ARBA" id="ARBA00023098"/>
    </source>
</evidence>
<dbReference type="Pfam" id="PF00501">
    <property type="entry name" value="AMP-binding"/>
    <property type="match status" value="1"/>
</dbReference>
<evidence type="ECO:0000256" key="1">
    <source>
        <dbReference type="ARBA" id="ARBA00006432"/>
    </source>
</evidence>
<keyword evidence="2" id="KW-0436">Ligase</keyword>
<dbReference type="CDD" id="cd05907">
    <property type="entry name" value="VL_LC_FACS_like"/>
    <property type="match status" value="1"/>
</dbReference>
<evidence type="ECO:0000313" key="7">
    <source>
        <dbReference type="EMBL" id="MTE14104.1"/>
    </source>
</evidence>
<organism evidence="7 8">
    <name type="scientific">Nocardia aurantiaca</name>
    <dbReference type="NCBI Taxonomy" id="2675850"/>
    <lineage>
        <taxon>Bacteria</taxon>
        <taxon>Bacillati</taxon>
        <taxon>Actinomycetota</taxon>
        <taxon>Actinomycetes</taxon>
        <taxon>Mycobacteriales</taxon>
        <taxon>Nocardiaceae</taxon>
        <taxon>Nocardia</taxon>
    </lineage>
</organism>
<keyword evidence="3" id="KW-0276">Fatty acid metabolism</keyword>
<proteinExistence type="inferred from homology"/>
<evidence type="ECO:0000256" key="3">
    <source>
        <dbReference type="ARBA" id="ARBA00022832"/>
    </source>
</evidence>
<dbReference type="PROSITE" id="PS00455">
    <property type="entry name" value="AMP_BINDING"/>
    <property type="match status" value="1"/>
</dbReference>
<dbReference type="AlphaFoldDB" id="A0A6I3L0M7"/>
<accession>A0A6I3L0M7</accession>
<dbReference type="InterPro" id="IPR000873">
    <property type="entry name" value="AMP-dep_synth/lig_dom"/>
</dbReference>
<dbReference type="InterPro" id="IPR042099">
    <property type="entry name" value="ANL_N_sf"/>
</dbReference>
<dbReference type="PANTHER" id="PTHR43272">
    <property type="entry name" value="LONG-CHAIN-FATTY-ACID--COA LIGASE"/>
    <property type="match status" value="1"/>
</dbReference>
<dbReference type="Proteomes" id="UP000432464">
    <property type="component" value="Unassembled WGS sequence"/>
</dbReference>
<evidence type="ECO:0000259" key="6">
    <source>
        <dbReference type="Pfam" id="PF00501"/>
    </source>
</evidence>